<comment type="caution">
    <text evidence="1">The sequence shown here is derived from an EMBL/GenBank/DDBJ whole genome shotgun (WGS) entry which is preliminary data.</text>
</comment>
<accession>A0A445ER64</accession>
<protein>
    <submittedName>
        <fullName evidence="1">Uncharacterized protein</fullName>
    </submittedName>
</protein>
<evidence type="ECO:0000313" key="1">
    <source>
        <dbReference type="EMBL" id="RYR77970.1"/>
    </source>
</evidence>
<evidence type="ECO:0000313" key="2">
    <source>
        <dbReference type="Proteomes" id="UP000289738"/>
    </source>
</evidence>
<gene>
    <name evidence="1" type="ORF">Ahy_A01g002685</name>
</gene>
<dbReference type="AlphaFoldDB" id="A0A445ER64"/>
<organism evidence="1 2">
    <name type="scientific">Arachis hypogaea</name>
    <name type="common">Peanut</name>
    <dbReference type="NCBI Taxonomy" id="3818"/>
    <lineage>
        <taxon>Eukaryota</taxon>
        <taxon>Viridiplantae</taxon>
        <taxon>Streptophyta</taxon>
        <taxon>Embryophyta</taxon>
        <taxon>Tracheophyta</taxon>
        <taxon>Spermatophyta</taxon>
        <taxon>Magnoliopsida</taxon>
        <taxon>eudicotyledons</taxon>
        <taxon>Gunneridae</taxon>
        <taxon>Pentapetalae</taxon>
        <taxon>rosids</taxon>
        <taxon>fabids</taxon>
        <taxon>Fabales</taxon>
        <taxon>Fabaceae</taxon>
        <taxon>Papilionoideae</taxon>
        <taxon>50 kb inversion clade</taxon>
        <taxon>dalbergioids sensu lato</taxon>
        <taxon>Dalbergieae</taxon>
        <taxon>Pterocarpus clade</taxon>
        <taxon>Arachis</taxon>
    </lineage>
</organism>
<reference evidence="1 2" key="1">
    <citation type="submission" date="2019-01" db="EMBL/GenBank/DDBJ databases">
        <title>Sequencing of cultivated peanut Arachis hypogaea provides insights into genome evolution and oil improvement.</title>
        <authorList>
            <person name="Chen X."/>
        </authorList>
    </citation>
    <scope>NUCLEOTIDE SEQUENCE [LARGE SCALE GENOMIC DNA]</scope>
    <source>
        <strain evidence="2">cv. Fuhuasheng</strain>
        <tissue evidence="1">Leaves</tissue>
    </source>
</reference>
<proteinExistence type="predicted"/>
<dbReference type="Proteomes" id="UP000289738">
    <property type="component" value="Chromosome A01"/>
</dbReference>
<name>A0A445ER64_ARAHY</name>
<dbReference type="EMBL" id="SDMP01000001">
    <property type="protein sequence ID" value="RYR77970.1"/>
    <property type="molecule type" value="Genomic_DNA"/>
</dbReference>
<sequence>MYRTIKKMIQHILAKLCVPKCFQVFCENKPLGRDVELFRRHYYAPGQVGPAFKGSPESEVSADFPNKTHDPMLARVKIYLF</sequence>
<keyword evidence="2" id="KW-1185">Reference proteome</keyword>